<evidence type="ECO:0000256" key="1">
    <source>
        <dbReference type="SAM" id="MobiDB-lite"/>
    </source>
</evidence>
<evidence type="ECO:0000313" key="4">
    <source>
        <dbReference type="EMBL" id="EQD75882.1"/>
    </source>
</evidence>
<dbReference type="InterPro" id="IPR002559">
    <property type="entry name" value="Transposase_11"/>
</dbReference>
<comment type="caution">
    <text evidence="4">The sequence shown here is derived from an EMBL/GenBank/DDBJ whole genome shotgun (WGS) entry which is preliminary data.</text>
</comment>
<name>T1C1L4_9ZZZZ</name>
<dbReference type="GO" id="GO:0006313">
    <property type="term" value="P:DNA transposition"/>
    <property type="evidence" value="ECO:0007669"/>
    <property type="project" value="InterPro"/>
</dbReference>
<reference evidence="4" key="2">
    <citation type="journal article" date="2014" name="ISME J.">
        <title>Microbial stratification in low pH oxic and suboxic macroscopic growths along an acid mine drainage.</title>
        <authorList>
            <person name="Mendez-Garcia C."/>
            <person name="Mesa V."/>
            <person name="Sprenger R.R."/>
            <person name="Richter M."/>
            <person name="Diez M.S."/>
            <person name="Solano J."/>
            <person name="Bargiela R."/>
            <person name="Golyshina O.V."/>
            <person name="Manteca A."/>
            <person name="Ramos J.L."/>
            <person name="Gallego J.R."/>
            <person name="Llorente I."/>
            <person name="Martins Dos Santos V.A."/>
            <person name="Jensen O.N."/>
            <person name="Pelaez A.I."/>
            <person name="Sanchez J."/>
            <person name="Ferrer M."/>
        </authorList>
    </citation>
    <scope>NUCLEOTIDE SEQUENCE</scope>
</reference>
<dbReference type="GO" id="GO:0004803">
    <property type="term" value="F:transposase activity"/>
    <property type="evidence" value="ECO:0007669"/>
    <property type="project" value="InterPro"/>
</dbReference>
<sequence>MDHKLRARLSQFHTQLQHELVPLTEASLGARLTPKLEQLLRIWEMVQIERFVPVGRGWVGRPARERTALARAFVAKAVLGLPTTVALIERLHVDGCLRRLCGFDGRRKLPGAWLFSRAFAALAAQDVAGAAHAALIKAQLGDQLIGHIARDATEIQAREKPAKPQQPVVPPPPRKRGRPHKSDVCPPPVLTRLQRQMQGMSLSAMLADLPRACDVGCKTNSKGFKSSWIGYKLHLDVADGQIPISALVTGASVHDSQVAIPLATLTAARVTSLYDLMDAAYCSPLIRQHSRDLNHIPLIDHNPRGGQKIDFAPHAAERFKTRTQVERVNARLKDEFGARWLRVRGPAKVTAHLMLAVLALTADQLLRLVT</sequence>
<proteinExistence type="predicted"/>
<dbReference type="PANTHER" id="PTHR35604:SF2">
    <property type="entry name" value="TRANSPOSASE INSH FOR INSERTION SEQUENCE ELEMENT IS5A-RELATED"/>
    <property type="match status" value="1"/>
</dbReference>
<evidence type="ECO:0000259" key="2">
    <source>
        <dbReference type="Pfam" id="PF01609"/>
    </source>
</evidence>
<evidence type="ECO:0000259" key="3">
    <source>
        <dbReference type="Pfam" id="PF05598"/>
    </source>
</evidence>
<dbReference type="EMBL" id="AUZX01002661">
    <property type="protein sequence ID" value="EQD75882.1"/>
    <property type="molecule type" value="Genomic_DNA"/>
</dbReference>
<reference evidence="4" key="1">
    <citation type="submission" date="2013-08" db="EMBL/GenBank/DDBJ databases">
        <authorList>
            <person name="Mendez C."/>
            <person name="Richter M."/>
            <person name="Ferrer M."/>
            <person name="Sanchez J."/>
        </authorList>
    </citation>
    <scope>NUCLEOTIDE SEQUENCE</scope>
</reference>
<dbReference type="InterPro" id="IPR008490">
    <property type="entry name" value="Transposase_InsH_N"/>
</dbReference>
<accession>T1C1L4</accession>
<feature type="region of interest" description="Disordered" evidence="1">
    <location>
        <begin position="156"/>
        <end position="187"/>
    </location>
</feature>
<organism evidence="4">
    <name type="scientific">mine drainage metagenome</name>
    <dbReference type="NCBI Taxonomy" id="410659"/>
    <lineage>
        <taxon>unclassified sequences</taxon>
        <taxon>metagenomes</taxon>
        <taxon>ecological metagenomes</taxon>
    </lineage>
</organism>
<dbReference type="Pfam" id="PF01609">
    <property type="entry name" value="DDE_Tnp_1"/>
    <property type="match status" value="1"/>
</dbReference>
<dbReference type="AlphaFoldDB" id="T1C1L4"/>
<gene>
    <name evidence="4" type="ORF">B1A_03635</name>
</gene>
<dbReference type="PANTHER" id="PTHR35604">
    <property type="entry name" value="TRANSPOSASE INSH FOR INSERTION SEQUENCE ELEMENT IS5A-RELATED"/>
    <property type="match status" value="1"/>
</dbReference>
<dbReference type="GO" id="GO:0003677">
    <property type="term" value="F:DNA binding"/>
    <property type="evidence" value="ECO:0007669"/>
    <property type="project" value="InterPro"/>
</dbReference>
<protein>
    <submittedName>
        <fullName evidence="4">Transposase, IS4 family protein</fullName>
    </submittedName>
</protein>
<feature type="domain" description="Transposase InsH N-terminal" evidence="3">
    <location>
        <begin position="37"/>
        <end position="118"/>
    </location>
</feature>
<dbReference type="Pfam" id="PF05598">
    <property type="entry name" value="DUF772"/>
    <property type="match status" value="1"/>
</dbReference>
<feature type="domain" description="Transposase IS4-like" evidence="2">
    <location>
        <begin position="225"/>
        <end position="361"/>
    </location>
</feature>